<dbReference type="PROSITE" id="PS51257">
    <property type="entry name" value="PROKAR_LIPOPROTEIN"/>
    <property type="match status" value="1"/>
</dbReference>
<feature type="region of interest" description="Disordered" evidence="1">
    <location>
        <begin position="22"/>
        <end position="55"/>
    </location>
</feature>
<sequence length="252" mass="28051">MKIFLLLASLLLLTACQGAEQATTTTTTSSSTEESISQTKASSQSSSSTDSSDTDTAMDELLAYYPKETFPLPNAVNSDNQLAMFATESNGVLTVFYYLVEEPVPLNDPRLVDKEPIAQFQRMILSSKEAAREEVAPAYDPSGEKIDLGSSITATQQKEEDSDYLNWKKNAWNFLIRSDEDQKELIPLAKEAAAFLEKVQLPVPHDVGQVTLRVNGFEYDRNMVVWQKDNVVYKTKNIEPMGSLRMAASMNR</sequence>
<organism evidence="3 4">
    <name type="scientific">Enterococcus florum</name>
    <dbReference type="NCBI Taxonomy" id="2480627"/>
    <lineage>
        <taxon>Bacteria</taxon>
        <taxon>Bacillati</taxon>
        <taxon>Bacillota</taxon>
        <taxon>Bacilli</taxon>
        <taxon>Lactobacillales</taxon>
        <taxon>Enterococcaceae</taxon>
        <taxon>Enterococcus</taxon>
    </lineage>
</organism>
<protein>
    <recommendedName>
        <fullName evidence="5">Lipoprotein</fullName>
    </recommendedName>
</protein>
<dbReference type="RefSeq" id="WP_146620678.1">
    <property type="nucleotide sequence ID" value="NZ_BJCC01000001.1"/>
</dbReference>
<comment type="caution">
    <text evidence="3">The sequence shown here is derived from an EMBL/GenBank/DDBJ whole genome shotgun (WGS) entry which is preliminary data.</text>
</comment>
<name>A0A4P5P896_9ENTE</name>
<dbReference type="EMBL" id="BJCC01000001">
    <property type="protein sequence ID" value="GCF92158.1"/>
    <property type="molecule type" value="Genomic_DNA"/>
</dbReference>
<gene>
    <name evidence="3" type="ORF">NRIC_00490</name>
</gene>
<feature type="compositionally biased region" description="Low complexity" evidence="1">
    <location>
        <begin position="22"/>
        <end position="51"/>
    </location>
</feature>
<reference evidence="4" key="1">
    <citation type="submission" date="2019-02" db="EMBL/GenBank/DDBJ databases">
        <title>Draft genome sequence of Enterococcus sp. Gos25-1.</title>
        <authorList>
            <person name="Tanaka N."/>
            <person name="Shiwa Y."/>
            <person name="Fujita N."/>
        </authorList>
    </citation>
    <scope>NUCLEOTIDE SEQUENCE [LARGE SCALE GENOMIC DNA]</scope>
    <source>
        <strain evidence="4">Gos25-1</strain>
    </source>
</reference>
<evidence type="ECO:0000313" key="4">
    <source>
        <dbReference type="Proteomes" id="UP000290567"/>
    </source>
</evidence>
<evidence type="ECO:0000256" key="2">
    <source>
        <dbReference type="SAM" id="SignalP"/>
    </source>
</evidence>
<dbReference type="AlphaFoldDB" id="A0A4P5P896"/>
<dbReference type="Proteomes" id="UP000290567">
    <property type="component" value="Unassembled WGS sequence"/>
</dbReference>
<dbReference type="OrthoDB" id="2138638at2"/>
<keyword evidence="4" id="KW-1185">Reference proteome</keyword>
<evidence type="ECO:0008006" key="5">
    <source>
        <dbReference type="Google" id="ProtNLM"/>
    </source>
</evidence>
<evidence type="ECO:0000256" key="1">
    <source>
        <dbReference type="SAM" id="MobiDB-lite"/>
    </source>
</evidence>
<feature type="chain" id="PRO_5020948982" description="Lipoprotein" evidence="2">
    <location>
        <begin position="22"/>
        <end position="252"/>
    </location>
</feature>
<evidence type="ECO:0000313" key="3">
    <source>
        <dbReference type="EMBL" id="GCF92158.1"/>
    </source>
</evidence>
<proteinExistence type="predicted"/>
<accession>A0A4P5P896</accession>
<feature type="signal peptide" evidence="2">
    <location>
        <begin position="1"/>
        <end position="21"/>
    </location>
</feature>
<keyword evidence="2" id="KW-0732">Signal</keyword>